<feature type="transmembrane region" description="Helical" evidence="1">
    <location>
        <begin position="82"/>
        <end position="104"/>
    </location>
</feature>
<gene>
    <name evidence="2" type="ORF">BN11_5010004</name>
</gene>
<protein>
    <submittedName>
        <fullName evidence="2">Uncharacterized protein</fullName>
    </submittedName>
</protein>
<feature type="transmembrane region" description="Helical" evidence="1">
    <location>
        <begin position="186"/>
        <end position="206"/>
    </location>
</feature>
<evidence type="ECO:0000313" key="3">
    <source>
        <dbReference type="Proteomes" id="UP000035763"/>
    </source>
</evidence>
<organism evidence="2 3">
    <name type="scientific">Nostocoides australiense Ben110</name>
    <dbReference type="NCBI Taxonomy" id="1193182"/>
    <lineage>
        <taxon>Bacteria</taxon>
        <taxon>Bacillati</taxon>
        <taxon>Actinomycetota</taxon>
        <taxon>Actinomycetes</taxon>
        <taxon>Micrococcales</taxon>
        <taxon>Intrasporangiaceae</taxon>
        <taxon>Nostocoides</taxon>
    </lineage>
</organism>
<feature type="transmembrane region" description="Helical" evidence="1">
    <location>
        <begin position="21"/>
        <end position="39"/>
    </location>
</feature>
<keyword evidence="1" id="KW-0812">Transmembrane</keyword>
<evidence type="ECO:0000256" key="1">
    <source>
        <dbReference type="SAM" id="Phobius"/>
    </source>
</evidence>
<dbReference type="AlphaFoldDB" id="W6K4I3"/>
<accession>W6K4I3</accession>
<evidence type="ECO:0000313" key="2">
    <source>
        <dbReference type="EMBL" id="CCH75064.1"/>
    </source>
</evidence>
<dbReference type="EMBL" id="CAJA01000448">
    <property type="protein sequence ID" value="CCH75064.1"/>
    <property type="molecule type" value="Genomic_DNA"/>
</dbReference>
<keyword evidence="3" id="KW-1185">Reference proteome</keyword>
<keyword evidence="1" id="KW-0472">Membrane</keyword>
<reference evidence="2 3" key="1">
    <citation type="journal article" date="2013" name="ISME J.">
        <title>A metabolic model for members of the genus Tetrasphaera involved in enhanced biological phosphorus removal.</title>
        <authorList>
            <person name="Kristiansen R."/>
            <person name="Nguyen H.T.T."/>
            <person name="Saunders A.M."/>
            <person name="Nielsen J.L."/>
            <person name="Wimmer R."/>
            <person name="Le V.Q."/>
            <person name="McIlroy S.J."/>
            <person name="Petrovski S."/>
            <person name="Seviour R.J."/>
            <person name="Calteau A."/>
            <person name="Nielsen K.L."/>
            <person name="Nielsen P.H."/>
        </authorList>
    </citation>
    <scope>NUCLEOTIDE SEQUENCE [LARGE SCALE GENOMIC DNA]</scope>
    <source>
        <strain evidence="2 3">Ben110</strain>
    </source>
</reference>
<feature type="transmembrane region" description="Helical" evidence="1">
    <location>
        <begin position="218"/>
        <end position="240"/>
    </location>
</feature>
<comment type="caution">
    <text evidence="2">The sequence shown here is derived from an EMBL/GenBank/DDBJ whole genome shotgun (WGS) entry which is preliminary data.</text>
</comment>
<proteinExistence type="predicted"/>
<dbReference type="STRING" id="1193182.BN11_5010004"/>
<dbReference type="Proteomes" id="UP000035763">
    <property type="component" value="Unassembled WGS sequence"/>
</dbReference>
<feature type="transmembrane region" description="Helical" evidence="1">
    <location>
        <begin position="116"/>
        <end position="136"/>
    </location>
</feature>
<keyword evidence="1" id="KW-1133">Transmembrane helix</keyword>
<name>W6K4I3_9MICO</name>
<sequence length="254" mass="26228">MSDASPTAVSAGDRKPRPLRWPGNVLLLTVGFVVLPPLLPHAPGGTWFATESGIARAAAAGFVAAWISPESQPASLSEVVEYWAGFHVTKALLAAFLLGAGVGALQHTRSRSARTLHGTVVGFSVVALMANVQGASAPLASLASMLPSREAGGKNTQVLASMHAALTSPAPAWPRPLRALVEDFATYHWVLAGVGAAVATGLLYTAVRAIRQRQHFALLLHTGCVVALLLIVAANVATALEPVPALTAFLGGWS</sequence>